<reference evidence="8 9" key="1">
    <citation type="journal article" date="2011" name="PLoS Pathog.">
        <title>Dynamic evolution of pathogenicity revealed by sequencing and comparative genomics of 19 Pseudomonas syringae isolates.</title>
        <authorList>
            <person name="Baltrus D.A."/>
            <person name="Nishimura M.T."/>
            <person name="Romanchuk A."/>
            <person name="Chang J.H."/>
            <person name="Mukhtar M.S."/>
            <person name="Cherkis K."/>
            <person name="Roach J."/>
            <person name="Grant S.R."/>
            <person name="Jones C.D."/>
            <person name="Dangl J.L."/>
        </authorList>
    </citation>
    <scope>NUCLEOTIDE SEQUENCE [LARGE SCALE GENOMIC DNA]</scope>
    <source>
        <strain evidence="8 9">1704B</strain>
    </source>
</reference>
<evidence type="ECO:0000256" key="1">
    <source>
        <dbReference type="ARBA" id="ARBA00022448"/>
    </source>
</evidence>
<dbReference type="Gene3D" id="3.40.50.300">
    <property type="entry name" value="P-loop containing nucleotide triphosphate hydrolases"/>
    <property type="match status" value="1"/>
</dbReference>
<proteinExistence type="predicted"/>
<dbReference type="InterPro" id="IPR003439">
    <property type="entry name" value="ABC_transporter-like_ATP-bd"/>
</dbReference>
<keyword evidence="3" id="KW-0201">Cytochrome c-type biogenesis</keyword>
<dbReference type="GO" id="GO:0005524">
    <property type="term" value="F:ATP binding"/>
    <property type="evidence" value="ECO:0007669"/>
    <property type="project" value="UniProtKB-KW"/>
</dbReference>
<dbReference type="Proteomes" id="UP000004986">
    <property type="component" value="Unassembled WGS sequence"/>
</dbReference>
<keyword evidence="9" id="KW-1185">Reference proteome</keyword>
<accession>F3GMK0</accession>
<feature type="domain" description="ABC transporter" evidence="7">
    <location>
        <begin position="4"/>
        <end position="52"/>
    </location>
</feature>
<keyword evidence="6" id="KW-0472">Membrane</keyword>
<organism evidence="8 9">
    <name type="scientific">Pseudomonas syringae pv. pisi str. 1704B</name>
    <dbReference type="NCBI Taxonomy" id="629263"/>
    <lineage>
        <taxon>Bacteria</taxon>
        <taxon>Pseudomonadati</taxon>
        <taxon>Pseudomonadota</taxon>
        <taxon>Gammaproteobacteria</taxon>
        <taxon>Pseudomonadales</taxon>
        <taxon>Pseudomonadaceae</taxon>
        <taxon>Pseudomonas</taxon>
        <taxon>Pseudomonas syringae</taxon>
    </lineage>
</organism>
<dbReference type="EMBL" id="AEAI01002986">
    <property type="protein sequence ID" value="EGH48303.1"/>
    <property type="molecule type" value="Genomic_DNA"/>
</dbReference>
<dbReference type="InterPro" id="IPR027417">
    <property type="entry name" value="P-loop_NTPase"/>
</dbReference>
<dbReference type="PANTHER" id="PTHR43499">
    <property type="entry name" value="ABC TRANSPORTER I FAMILY MEMBER 1"/>
    <property type="match status" value="1"/>
</dbReference>
<gene>
    <name evidence="8" type="ORF">PSYPI_40804</name>
</gene>
<dbReference type="PANTHER" id="PTHR43499:SF1">
    <property type="entry name" value="ABC TRANSPORTER I FAMILY MEMBER 1"/>
    <property type="match status" value="1"/>
</dbReference>
<sequence length="57" mass="6073">MLFENLDLHLHTGDMLQISGPNGCGKTSLLRLLCGLMQPTAGRVVLDAQPVGRGPET</sequence>
<comment type="caution">
    <text evidence="8">The sequence shown here is derived from an EMBL/GenBank/DDBJ whole genome shotgun (WGS) entry which is preliminary data.</text>
</comment>
<dbReference type="GO" id="GO:0016887">
    <property type="term" value="F:ATP hydrolysis activity"/>
    <property type="evidence" value="ECO:0007669"/>
    <property type="project" value="InterPro"/>
</dbReference>
<evidence type="ECO:0000256" key="3">
    <source>
        <dbReference type="ARBA" id="ARBA00022748"/>
    </source>
</evidence>
<dbReference type="GO" id="GO:0017004">
    <property type="term" value="P:cytochrome complex assembly"/>
    <property type="evidence" value="ECO:0007669"/>
    <property type="project" value="UniProtKB-KW"/>
</dbReference>
<keyword evidence="1" id="KW-0813">Transport</keyword>
<evidence type="ECO:0000313" key="9">
    <source>
        <dbReference type="Proteomes" id="UP000004986"/>
    </source>
</evidence>
<dbReference type="SUPFAM" id="SSF52540">
    <property type="entry name" value="P-loop containing nucleoside triphosphate hydrolases"/>
    <property type="match status" value="1"/>
</dbReference>
<dbReference type="AlphaFoldDB" id="F3GMK0"/>
<evidence type="ECO:0000256" key="4">
    <source>
        <dbReference type="ARBA" id="ARBA00022840"/>
    </source>
</evidence>
<dbReference type="InterPro" id="IPR005895">
    <property type="entry name" value="ABC_transptr_haem_export_CcmA"/>
</dbReference>
<dbReference type="Pfam" id="PF00005">
    <property type="entry name" value="ABC_tran"/>
    <property type="match status" value="1"/>
</dbReference>
<protein>
    <submittedName>
        <fullName evidence="8">Cytochrome c biogenesis protein CcmA</fullName>
    </submittedName>
</protein>
<keyword evidence="4" id="KW-0067">ATP-binding</keyword>
<feature type="non-terminal residue" evidence="8">
    <location>
        <position position="57"/>
    </location>
</feature>
<evidence type="ECO:0000256" key="2">
    <source>
        <dbReference type="ARBA" id="ARBA00022741"/>
    </source>
</evidence>
<evidence type="ECO:0000313" key="8">
    <source>
        <dbReference type="EMBL" id="EGH48303.1"/>
    </source>
</evidence>
<evidence type="ECO:0000256" key="5">
    <source>
        <dbReference type="ARBA" id="ARBA00022967"/>
    </source>
</evidence>
<dbReference type="GO" id="GO:0022857">
    <property type="term" value="F:transmembrane transporter activity"/>
    <property type="evidence" value="ECO:0007669"/>
    <property type="project" value="InterPro"/>
</dbReference>
<evidence type="ECO:0000259" key="7">
    <source>
        <dbReference type="Pfam" id="PF00005"/>
    </source>
</evidence>
<keyword evidence="2" id="KW-0547">Nucleotide-binding</keyword>
<keyword evidence="5" id="KW-1278">Translocase</keyword>
<evidence type="ECO:0000256" key="6">
    <source>
        <dbReference type="ARBA" id="ARBA00023136"/>
    </source>
</evidence>
<name>F3GMK0_PSESJ</name>
<dbReference type="HOGENOM" id="CLU_3001295_0_0_6"/>